<evidence type="ECO:0000256" key="1">
    <source>
        <dbReference type="ARBA" id="ARBA00022801"/>
    </source>
</evidence>
<evidence type="ECO:0000313" key="3">
    <source>
        <dbReference type="EMBL" id="KTT97472.1"/>
    </source>
</evidence>
<reference evidence="3 4" key="1">
    <citation type="journal article" date="2016" name="Front. Microbiol.">
        <title>Genomic Resource of Rice Seed Associated Bacteria.</title>
        <authorList>
            <person name="Midha S."/>
            <person name="Bansal K."/>
            <person name="Sharma S."/>
            <person name="Kumar N."/>
            <person name="Patil P.P."/>
            <person name="Chaudhry V."/>
            <person name="Patil P.B."/>
        </authorList>
    </citation>
    <scope>NUCLEOTIDE SEQUENCE [LARGE SCALE GENOMIC DNA]</scope>
    <source>
        <strain evidence="3 4">NS355</strain>
    </source>
</reference>
<dbReference type="InterPro" id="IPR050300">
    <property type="entry name" value="GDXG_lipolytic_enzyme"/>
</dbReference>
<dbReference type="RefSeq" id="WP_058745854.1">
    <property type="nucleotide sequence ID" value="NZ_LDTF01000062.1"/>
</dbReference>
<accession>A0A147IQF4</accession>
<protein>
    <recommendedName>
        <fullName evidence="2">BD-FAE-like domain-containing protein</fullName>
    </recommendedName>
</protein>
<dbReference type="AlphaFoldDB" id="A0A147IQF4"/>
<dbReference type="PANTHER" id="PTHR48081:SF13">
    <property type="entry name" value="ALPHA_BETA HYDROLASE"/>
    <property type="match status" value="1"/>
</dbReference>
<dbReference type="PATRIC" id="fig|172044.3.peg.2315"/>
<keyword evidence="1" id="KW-0378">Hydrolase</keyword>
<dbReference type="InterPro" id="IPR049492">
    <property type="entry name" value="BD-FAE-like_dom"/>
</dbReference>
<gene>
    <name evidence="3" type="ORF">NS355_11585</name>
</gene>
<dbReference type="SUPFAM" id="SSF53474">
    <property type="entry name" value="alpha/beta-Hydrolases"/>
    <property type="match status" value="1"/>
</dbReference>
<evidence type="ECO:0000259" key="2">
    <source>
        <dbReference type="Pfam" id="PF20434"/>
    </source>
</evidence>
<dbReference type="PANTHER" id="PTHR48081">
    <property type="entry name" value="AB HYDROLASE SUPERFAMILY PROTEIN C4A8.06C"/>
    <property type="match status" value="1"/>
</dbReference>
<dbReference type="Gene3D" id="3.40.50.1820">
    <property type="entry name" value="alpha/beta hydrolase"/>
    <property type="match status" value="1"/>
</dbReference>
<dbReference type="EMBL" id="LDTF01000062">
    <property type="protein sequence ID" value="KTT97472.1"/>
    <property type="molecule type" value="Genomic_DNA"/>
</dbReference>
<name>A0A147IQF4_9SPHN</name>
<organism evidence="3 4">
    <name type="scientific">Sphingomonas yabuuchiae</name>
    <dbReference type="NCBI Taxonomy" id="172044"/>
    <lineage>
        <taxon>Bacteria</taxon>
        <taxon>Pseudomonadati</taxon>
        <taxon>Pseudomonadota</taxon>
        <taxon>Alphaproteobacteria</taxon>
        <taxon>Sphingomonadales</taxon>
        <taxon>Sphingomonadaceae</taxon>
        <taxon>Sphingomonas</taxon>
    </lineage>
</organism>
<dbReference type="Proteomes" id="UP000073923">
    <property type="component" value="Unassembled WGS sequence"/>
</dbReference>
<dbReference type="Pfam" id="PF20434">
    <property type="entry name" value="BD-FAE"/>
    <property type="match status" value="1"/>
</dbReference>
<dbReference type="InterPro" id="IPR029058">
    <property type="entry name" value="AB_hydrolase_fold"/>
</dbReference>
<evidence type="ECO:0000313" key="4">
    <source>
        <dbReference type="Proteomes" id="UP000073923"/>
    </source>
</evidence>
<dbReference type="GO" id="GO:0016787">
    <property type="term" value="F:hydrolase activity"/>
    <property type="evidence" value="ECO:0007669"/>
    <property type="project" value="UniProtKB-KW"/>
</dbReference>
<sequence>MVSDTPPTHTHDRATAGTLTITTDRPRIDEVGEVIYYQVKRIDAVRGLRMTLLVPRTSDPKPAILYVPGGGFTSAAHRKFIEMRLALAQAGFVVAAAEYRVVPDVFPAPLEDGKAAVRYLRAHAEDYGIDPDRIGVLGDSAGGWLAQMLAMTGDTSDYDRGDWRDTSSAVQAAVSLYGISDLRNIGAGFSDAIGRVHASTASTEALLVHGVAFGDFAGATINSDPAKALAASPIGHLSGQKPPLLLMHGSADDLVSPVQSEQMAAALRERDADVDHVVVDGAGHGDGPWFQPALIEYVVAWFGKTLIKR</sequence>
<feature type="domain" description="BD-FAE-like" evidence="2">
    <location>
        <begin position="56"/>
        <end position="267"/>
    </location>
</feature>
<dbReference type="OrthoDB" id="9771666at2"/>
<proteinExistence type="predicted"/>
<comment type="caution">
    <text evidence="3">The sequence shown here is derived from an EMBL/GenBank/DDBJ whole genome shotgun (WGS) entry which is preliminary data.</text>
</comment>